<sequence length="352" mass="36235">MPKLSHFYRLLFGTALGAVGGSVFAYLHLPLPWLIGSLVFVAAARVAGLPAGASRRARQGAFGVVGIALGLYFTPATAALLAREAPLLIGAAFATLLVGAALAPVLAKVAKLDIATAWFASLPGGAADMAMLAEAHGGEPAPVAVAQILRVCFVVIITPNLMVLSGLHGDHQTLSTVIPFDPLAFGLVYLASLIAAVLLVRMGVRAGWLLAPLAVSATLTACGVQTSGVPGWLSATAQIFLGSNLGAGIDRNALSRLRRFVPFAVLEIVALMVLCALVGVGLAWLTGKPLGDMLLGTSPGGVTEMSLTGKGLGLDVAIIVTLHITRIFLVTMLTPPIFRLLHAHRPHPAPGE</sequence>
<feature type="transmembrane region" description="Helical" evidence="1">
    <location>
        <begin position="261"/>
        <end position="285"/>
    </location>
</feature>
<proteinExistence type="predicted"/>
<feature type="transmembrane region" description="Helical" evidence="1">
    <location>
        <begin position="7"/>
        <end position="27"/>
    </location>
</feature>
<dbReference type="PANTHER" id="PTHR38457:SF1">
    <property type="entry name" value="REGULATOR ABRB-RELATED"/>
    <property type="match status" value="1"/>
</dbReference>
<feature type="transmembrane region" description="Helical" evidence="1">
    <location>
        <begin position="33"/>
        <end position="53"/>
    </location>
</feature>
<dbReference type="PANTHER" id="PTHR38457">
    <property type="entry name" value="REGULATOR ABRB-RELATED"/>
    <property type="match status" value="1"/>
</dbReference>
<dbReference type="AlphaFoldDB" id="A0A437MF91"/>
<comment type="caution">
    <text evidence="2">The sequence shown here is derived from an EMBL/GenBank/DDBJ whole genome shotgun (WGS) entry which is preliminary data.</text>
</comment>
<dbReference type="EMBL" id="SACL01000004">
    <property type="protein sequence ID" value="RVT96331.1"/>
    <property type="molecule type" value="Genomic_DNA"/>
</dbReference>
<accession>A0A437MF91</accession>
<gene>
    <name evidence="2" type="ORF">EOD42_14580</name>
</gene>
<feature type="transmembrane region" description="Helical" evidence="1">
    <location>
        <begin position="316"/>
        <end position="338"/>
    </location>
</feature>
<reference evidence="2 3" key="1">
    <citation type="submission" date="2019-01" db="EMBL/GenBank/DDBJ databases">
        <authorList>
            <person name="Chen W.-M."/>
        </authorList>
    </citation>
    <scope>NUCLEOTIDE SEQUENCE [LARGE SCALE GENOMIC DNA]</scope>
    <source>
        <strain evidence="2 3">CCP-6</strain>
    </source>
</reference>
<feature type="transmembrane region" description="Helical" evidence="1">
    <location>
        <begin position="183"/>
        <end position="200"/>
    </location>
</feature>
<evidence type="ECO:0000313" key="2">
    <source>
        <dbReference type="EMBL" id="RVT96331.1"/>
    </source>
</evidence>
<dbReference type="GO" id="GO:0010468">
    <property type="term" value="P:regulation of gene expression"/>
    <property type="evidence" value="ECO:0007669"/>
    <property type="project" value="InterPro"/>
</dbReference>
<feature type="transmembrane region" description="Helical" evidence="1">
    <location>
        <begin position="60"/>
        <end position="81"/>
    </location>
</feature>
<keyword evidence="1" id="KW-1133">Transmembrane helix</keyword>
<keyword evidence="1" id="KW-0472">Membrane</keyword>
<dbReference type="PIRSF" id="PIRSF038991">
    <property type="entry name" value="Protein_AbrB"/>
    <property type="match status" value="1"/>
</dbReference>
<protein>
    <submittedName>
        <fullName evidence="2">AbrB family transcriptional regulator</fullName>
    </submittedName>
</protein>
<keyword evidence="3" id="KW-1185">Reference proteome</keyword>
<dbReference type="NCBIfam" id="TIGR03082">
    <property type="entry name" value="Gneg_AbrB_dup"/>
    <property type="match status" value="2"/>
</dbReference>
<dbReference type="InterPro" id="IPR017516">
    <property type="entry name" value="AbrB_dup"/>
</dbReference>
<dbReference type="Proteomes" id="UP000282957">
    <property type="component" value="Unassembled WGS sequence"/>
</dbReference>
<feature type="transmembrane region" description="Helical" evidence="1">
    <location>
        <begin position="141"/>
        <end position="163"/>
    </location>
</feature>
<dbReference type="InterPro" id="IPR007820">
    <property type="entry name" value="AbrB_fam"/>
</dbReference>
<evidence type="ECO:0000313" key="3">
    <source>
        <dbReference type="Proteomes" id="UP000282957"/>
    </source>
</evidence>
<feature type="transmembrane region" description="Helical" evidence="1">
    <location>
        <begin position="87"/>
        <end position="107"/>
    </location>
</feature>
<organism evidence="2 3">
    <name type="scientific">Rhodovarius crocodyli</name>
    <dbReference type="NCBI Taxonomy" id="1979269"/>
    <lineage>
        <taxon>Bacteria</taxon>
        <taxon>Pseudomonadati</taxon>
        <taxon>Pseudomonadota</taxon>
        <taxon>Alphaproteobacteria</taxon>
        <taxon>Acetobacterales</taxon>
        <taxon>Roseomonadaceae</taxon>
        <taxon>Rhodovarius</taxon>
    </lineage>
</organism>
<name>A0A437MF91_9PROT</name>
<dbReference type="OrthoDB" id="7157734at2"/>
<keyword evidence="1" id="KW-0812">Transmembrane</keyword>
<dbReference type="Pfam" id="PF05145">
    <property type="entry name" value="AbrB"/>
    <property type="match status" value="1"/>
</dbReference>
<dbReference type="GO" id="GO:0016020">
    <property type="term" value="C:membrane"/>
    <property type="evidence" value="ECO:0007669"/>
    <property type="project" value="InterPro"/>
</dbReference>
<dbReference type="RefSeq" id="WP_127788263.1">
    <property type="nucleotide sequence ID" value="NZ_SACL01000004.1"/>
</dbReference>
<evidence type="ECO:0000256" key="1">
    <source>
        <dbReference type="SAM" id="Phobius"/>
    </source>
</evidence>